<dbReference type="CDD" id="cd14014">
    <property type="entry name" value="STKc_PknB_like"/>
    <property type="match status" value="1"/>
</dbReference>
<evidence type="ECO:0000256" key="2">
    <source>
        <dbReference type="ARBA" id="ARBA00022741"/>
    </source>
</evidence>
<evidence type="ECO:0000256" key="1">
    <source>
        <dbReference type="ARBA" id="ARBA00022679"/>
    </source>
</evidence>
<protein>
    <submittedName>
        <fullName evidence="8">Serine/threonine-protein kinase</fullName>
    </submittedName>
</protein>
<keyword evidence="2 5" id="KW-0547">Nucleotide-binding</keyword>
<dbReference type="Gene3D" id="3.30.200.20">
    <property type="entry name" value="Phosphorylase Kinase, domain 1"/>
    <property type="match status" value="1"/>
</dbReference>
<dbReference type="Gene3D" id="1.25.40.10">
    <property type="entry name" value="Tetratricopeptide repeat domain"/>
    <property type="match status" value="2"/>
</dbReference>
<keyword evidence="4 5" id="KW-0067">ATP-binding</keyword>
<reference evidence="8" key="1">
    <citation type="submission" date="2022-11" db="EMBL/GenBank/DDBJ databases">
        <title>Minimal conservation of predation-associated metabolite biosynthetic gene clusters underscores biosynthetic potential of Myxococcota including descriptions for ten novel species: Archangium lansinium sp. nov., Myxococcus landrumus sp. nov., Nannocystis bai.</title>
        <authorList>
            <person name="Ahearne A."/>
            <person name="Stevens C."/>
            <person name="Dowd S."/>
        </authorList>
    </citation>
    <scope>NUCLEOTIDE SEQUENCE</scope>
    <source>
        <strain evidence="8">Fl3</strain>
    </source>
</reference>
<feature type="compositionally biased region" description="Basic and acidic residues" evidence="6">
    <location>
        <begin position="1"/>
        <end position="15"/>
    </location>
</feature>
<dbReference type="PROSITE" id="PS50011">
    <property type="entry name" value="PROTEIN_KINASE_DOM"/>
    <property type="match status" value="1"/>
</dbReference>
<name>A0ABY7GWI5_9BACT</name>
<gene>
    <name evidence="8" type="ORF">O0S08_34495</name>
</gene>
<sequence length="1024" mass="110566">MASDEGTRDEVEGSSERTPAVRGDSDTLPRAMASLKQDEDPLDKKLVKRALFPRRTTPVQIGRFQILSLVGRGGMGVVYAAYDDQLDRKVAVKVLLADSARDPVLARNRLMREAQAMARLSHASIVTVHEVGQDNGQVFVAMEFVRGTTLEAWAQQDRPWREVLATFVRAGRGLEAAHRAGLIHRDFKPANVMVGDDGAVKVLDFGLARAADDVAQAPSDLPRHIAQSDSHLAPLTRTGTVLGTPAYMSPEAHRGESSTAASDQFSFCVSLYQCLYGAPPFDTTSLATLLADLRRGRVAPPPAGTPVPAWVHRAIRRGLSLAPEDRFPSMTALLAALERDPGAAYRRWIALAVTAAVTAVAGFFAADRGGVETQRCPDASAELAGVWDDARATAVRAALSAIDTPAAADALATVLPRMDAYAAAWVAMRNEACLTHAEARQSAPMFDLRTACLDQRRAGLDALAAALTQVDAAGLDSVVQASAELPVLDRCADVEALTADIPPPDDPRLSLRVQAHRETLARAQVREDAGQYALGRTLVEDVLADSSTLVYEPLRAEALLRAGSLAMEAGDHAAAEQAFSSAMLAALGSDHDAVAAVASSKHAFLRAVPLNQLAQARAELPLATALNLRVRREVDLYAEFLTNLGAVEATGHELAAARQHWEEAVALLESHGRGETIQSLNTQANLGWLADAERRDEDMIAIYTRTAALSERLLGPHHAVHMRRAFYLAGGLGKLGRPREAIRRLIELERRFSPVGNDYVHGMFLHKLAMLEIDEGQLAAAREHLDRAYKEVPETSWVFDEVLCERVHLLGVEGDAAGMQLEYDRALARLPAPPDPLGRQYPCLLYNRARALDALGRTAEALAPLEERLAALTPTERTIDIADVSLLLGELRHKLGLLDEAEADLRRALTSYERVVPPGNLKIARNLLALAELSLTRRRFEDATDLAAQALAMYAAVAEPDHLPVARARFARAQALTGEATAAPAEARAEAEAALAIWRAKSRTEDVQRSLSWLAAHPPAASGR</sequence>
<evidence type="ECO:0000256" key="4">
    <source>
        <dbReference type="ARBA" id="ARBA00022840"/>
    </source>
</evidence>
<dbReference type="PANTHER" id="PTHR43289:SF6">
    <property type="entry name" value="SERINE_THREONINE-PROTEIN KINASE NEKL-3"/>
    <property type="match status" value="1"/>
</dbReference>
<evidence type="ECO:0000313" key="8">
    <source>
        <dbReference type="EMBL" id="WAS91326.1"/>
    </source>
</evidence>
<dbReference type="InterPro" id="IPR008271">
    <property type="entry name" value="Ser/Thr_kinase_AS"/>
</dbReference>
<dbReference type="Gene3D" id="1.10.510.10">
    <property type="entry name" value="Transferase(Phosphotransferase) domain 1"/>
    <property type="match status" value="1"/>
</dbReference>
<keyword evidence="3 8" id="KW-0418">Kinase</keyword>
<dbReference type="InterPro" id="IPR000719">
    <property type="entry name" value="Prot_kinase_dom"/>
</dbReference>
<feature type="domain" description="Protein kinase" evidence="7">
    <location>
        <begin position="64"/>
        <end position="349"/>
    </location>
</feature>
<feature type="binding site" evidence="5">
    <location>
        <position position="93"/>
    </location>
    <ligand>
        <name>ATP</name>
        <dbReference type="ChEBI" id="CHEBI:30616"/>
    </ligand>
</feature>
<dbReference type="Pfam" id="PF00069">
    <property type="entry name" value="Pkinase"/>
    <property type="match status" value="1"/>
</dbReference>
<dbReference type="InterPro" id="IPR019734">
    <property type="entry name" value="TPR_rpt"/>
</dbReference>
<evidence type="ECO:0000259" key="7">
    <source>
        <dbReference type="PROSITE" id="PS50011"/>
    </source>
</evidence>
<dbReference type="SMART" id="SM00028">
    <property type="entry name" value="TPR"/>
    <property type="match status" value="5"/>
</dbReference>
<organism evidence="8 9">
    <name type="scientific">Nannocystis punicea</name>
    <dbReference type="NCBI Taxonomy" id="2995304"/>
    <lineage>
        <taxon>Bacteria</taxon>
        <taxon>Pseudomonadati</taxon>
        <taxon>Myxococcota</taxon>
        <taxon>Polyangia</taxon>
        <taxon>Nannocystales</taxon>
        <taxon>Nannocystaceae</taxon>
        <taxon>Nannocystis</taxon>
    </lineage>
</organism>
<dbReference type="InterPro" id="IPR017441">
    <property type="entry name" value="Protein_kinase_ATP_BS"/>
</dbReference>
<dbReference type="InterPro" id="IPR011990">
    <property type="entry name" value="TPR-like_helical_dom_sf"/>
</dbReference>
<evidence type="ECO:0000256" key="5">
    <source>
        <dbReference type="PROSITE-ProRule" id="PRU10141"/>
    </source>
</evidence>
<proteinExistence type="predicted"/>
<keyword evidence="1" id="KW-0808">Transferase</keyword>
<dbReference type="EMBL" id="CP114040">
    <property type="protein sequence ID" value="WAS91326.1"/>
    <property type="molecule type" value="Genomic_DNA"/>
</dbReference>
<dbReference type="PANTHER" id="PTHR43289">
    <property type="entry name" value="MITOGEN-ACTIVATED PROTEIN KINASE KINASE KINASE 20-RELATED"/>
    <property type="match status" value="1"/>
</dbReference>
<dbReference type="PROSITE" id="PS00107">
    <property type="entry name" value="PROTEIN_KINASE_ATP"/>
    <property type="match status" value="1"/>
</dbReference>
<dbReference type="RefSeq" id="WP_269033690.1">
    <property type="nucleotide sequence ID" value="NZ_CP114040.1"/>
</dbReference>
<accession>A0ABY7GWI5</accession>
<dbReference type="SUPFAM" id="SSF56112">
    <property type="entry name" value="Protein kinase-like (PK-like)"/>
    <property type="match status" value="1"/>
</dbReference>
<evidence type="ECO:0000256" key="3">
    <source>
        <dbReference type="ARBA" id="ARBA00022777"/>
    </source>
</evidence>
<dbReference type="GO" id="GO:0016301">
    <property type="term" value="F:kinase activity"/>
    <property type="evidence" value="ECO:0007669"/>
    <property type="project" value="UniProtKB-KW"/>
</dbReference>
<evidence type="ECO:0000313" key="9">
    <source>
        <dbReference type="Proteomes" id="UP001164459"/>
    </source>
</evidence>
<dbReference type="Pfam" id="PF13424">
    <property type="entry name" value="TPR_12"/>
    <property type="match status" value="1"/>
</dbReference>
<keyword evidence="9" id="KW-1185">Reference proteome</keyword>
<dbReference type="InterPro" id="IPR011009">
    <property type="entry name" value="Kinase-like_dom_sf"/>
</dbReference>
<dbReference type="SUPFAM" id="SSF48452">
    <property type="entry name" value="TPR-like"/>
    <property type="match status" value="3"/>
</dbReference>
<dbReference type="PROSITE" id="PS00108">
    <property type="entry name" value="PROTEIN_KINASE_ST"/>
    <property type="match status" value="1"/>
</dbReference>
<feature type="region of interest" description="Disordered" evidence="6">
    <location>
        <begin position="1"/>
        <end position="37"/>
    </location>
</feature>
<dbReference type="Proteomes" id="UP001164459">
    <property type="component" value="Chromosome"/>
</dbReference>
<evidence type="ECO:0000256" key="6">
    <source>
        <dbReference type="SAM" id="MobiDB-lite"/>
    </source>
</evidence>